<dbReference type="AlphaFoldDB" id="A0A0E9UQ54"/>
<proteinExistence type="predicted"/>
<organism evidence="1">
    <name type="scientific">Anguilla anguilla</name>
    <name type="common">European freshwater eel</name>
    <name type="synonym">Muraena anguilla</name>
    <dbReference type="NCBI Taxonomy" id="7936"/>
    <lineage>
        <taxon>Eukaryota</taxon>
        <taxon>Metazoa</taxon>
        <taxon>Chordata</taxon>
        <taxon>Craniata</taxon>
        <taxon>Vertebrata</taxon>
        <taxon>Euteleostomi</taxon>
        <taxon>Actinopterygii</taxon>
        <taxon>Neopterygii</taxon>
        <taxon>Teleostei</taxon>
        <taxon>Anguilliformes</taxon>
        <taxon>Anguillidae</taxon>
        <taxon>Anguilla</taxon>
    </lineage>
</organism>
<sequence length="31" mass="3538">MAAVHHRLTYHNITFTSTFDKWCVNSGISVT</sequence>
<dbReference type="EMBL" id="GBXM01041479">
    <property type="protein sequence ID" value="JAH67098.1"/>
    <property type="molecule type" value="Transcribed_RNA"/>
</dbReference>
<evidence type="ECO:0000313" key="1">
    <source>
        <dbReference type="EMBL" id="JAH67098.1"/>
    </source>
</evidence>
<accession>A0A0E9UQ54</accession>
<protein>
    <submittedName>
        <fullName evidence="1">Uncharacterized protein</fullName>
    </submittedName>
</protein>
<reference evidence="1" key="2">
    <citation type="journal article" date="2015" name="Fish Shellfish Immunol.">
        <title>Early steps in the European eel (Anguilla anguilla)-Vibrio vulnificus interaction in the gills: Role of the RtxA13 toxin.</title>
        <authorList>
            <person name="Callol A."/>
            <person name="Pajuelo D."/>
            <person name="Ebbesson L."/>
            <person name="Teles M."/>
            <person name="MacKenzie S."/>
            <person name="Amaro C."/>
        </authorList>
    </citation>
    <scope>NUCLEOTIDE SEQUENCE</scope>
</reference>
<name>A0A0E9UQ54_ANGAN</name>
<reference evidence="1" key="1">
    <citation type="submission" date="2014-11" db="EMBL/GenBank/DDBJ databases">
        <authorList>
            <person name="Amaro Gonzalez C."/>
        </authorList>
    </citation>
    <scope>NUCLEOTIDE SEQUENCE</scope>
</reference>